<dbReference type="AlphaFoldDB" id="A0A094XAQ0"/>
<evidence type="ECO:0000313" key="1">
    <source>
        <dbReference type="EMBL" id="KGA95850.1"/>
    </source>
</evidence>
<evidence type="ECO:0000313" key="3">
    <source>
        <dbReference type="Proteomes" id="UP000002754"/>
    </source>
</evidence>
<reference evidence="1 3" key="1">
    <citation type="journal article" date="2014" name="Genome Announc.">
        <title>Draft Genome Sequence of Bacillus alcalophilus AV1934, a Classic Alkaliphile Isolated from Human Feces in 1934.</title>
        <authorList>
            <person name="Attie O."/>
            <person name="Jayaprakash A."/>
            <person name="Shah H."/>
            <person name="Paulsen I.T."/>
            <person name="Morino M."/>
            <person name="Takahashi Y."/>
            <person name="Narumi I."/>
            <person name="Sachidanandam R."/>
            <person name="Satoh K."/>
            <person name="Ito M."/>
            <person name="Krulwich T.A."/>
        </authorList>
    </citation>
    <scope>NUCLEOTIDE SEQUENCE [LARGE SCALE GENOMIC DNA]</scope>
    <source>
        <strain evidence="1 3">AV1934</strain>
    </source>
</reference>
<dbReference type="OrthoDB" id="2970581at2"/>
<organism evidence="1 3">
    <name type="scientific">Alkalihalobacillus alcalophilus ATCC 27647 = CGMCC 1.3604</name>
    <dbReference type="NCBI Taxonomy" id="1218173"/>
    <lineage>
        <taxon>Bacteria</taxon>
        <taxon>Bacillati</taxon>
        <taxon>Bacillota</taxon>
        <taxon>Bacilli</taxon>
        <taxon>Bacillales</taxon>
        <taxon>Bacillaceae</taxon>
        <taxon>Alkalihalobacillus</taxon>
    </lineage>
</organism>
<dbReference type="InterPro" id="IPR022608">
    <property type="entry name" value="Tscrpt_reg_SplA"/>
</dbReference>
<accession>A0A094XAQ0</accession>
<protein>
    <submittedName>
        <fullName evidence="1">Transcriptional regulator</fullName>
    </submittedName>
</protein>
<gene>
    <name evidence="2" type="ORF">AJ85_18445</name>
    <name evidence="1" type="ORF">BALCAV_0219890</name>
</gene>
<dbReference type="EMBL" id="ALPT02000098">
    <property type="protein sequence ID" value="KGA95850.1"/>
    <property type="molecule type" value="Genomic_DNA"/>
</dbReference>
<name>A0A094XAQ0_ALKAL</name>
<sequence length="75" mass="8946">MLELNQLYDGQSVYVIYRNPHTQTVATIQKATIKQHPEIQNQLALFLYDYYHPIEADDAIFTTLEEAEQLYEQYY</sequence>
<dbReference type="eggNOG" id="ENOG5033N73">
    <property type="taxonomic scope" value="Bacteria"/>
</dbReference>
<dbReference type="EMBL" id="JALP01000247">
    <property type="protein sequence ID" value="THG89312.1"/>
    <property type="molecule type" value="Genomic_DNA"/>
</dbReference>
<dbReference type="STRING" id="1218173.BALCAV_0219890"/>
<dbReference type="RefSeq" id="WP_004427940.1">
    <property type="nucleotide sequence ID" value="NZ_ALPT02000098.1"/>
</dbReference>
<dbReference type="Proteomes" id="UP000002754">
    <property type="component" value="Unassembled WGS sequence"/>
</dbReference>
<dbReference type="Proteomes" id="UP000297014">
    <property type="component" value="Unassembled WGS sequence"/>
</dbReference>
<keyword evidence="3" id="KW-1185">Reference proteome</keyword>
<comment type="caution">
    <text evidence="1">The sequence shown here is derived from an EMBL/GenBank/DDBJ whole genome shotgun (WGS) entry which is preliminary data.</text>
</comment>
<evidence type="ECO:0000313" key="2">
    <source>
        <dbReference type="EMBL" id="THG89312.1"/>
    </source>
</evidence>
<reference evidence="2 4" key="2">
    <citation type="submission" date="2014-01" db="EMBL/GenBank/DDBJ databases">
        <title>Draft genome sequencing of Bacillus alcalophilus CGMCC 1.3604.</title>
        <authorList>
            <person name="Yang J."/>
            <person name="Diao L."/>
            <person name="Yang S."/>
        </authorList>
    </citation>
    <scope>NUCLEOTIDE SEQUENCE [LARGE SCALE GENOMIC DNA]</scope>
    <source>
        <strain evidence="2 4">CGMCC 1.3604</strain>
    </source>
</reference>
<dbReference type="Pfam" id="PF11132">
    <property type="entry name" value="SplA"/>
    <property type="match status" value="1"/>
</dbReference>
<proteinExistence type="predicted"/>
<evidence type="ECO:0000313" key="4">
    <source>
        <dbReference type="Proteomes" id="UP000297014"/>
    </source>
</evidence>